<dbReference type="InterPro" id="IPR045570">
    <property type="entry name" value="Metalloprtase-TldD/E_cen_dom"/>
</dbReference>
<dbReference type="InterPro" id="IPR047657">
    <property type="entry name" value="PmbA"/>
</dbReference>
<dbReference type="Proteomes" id="UP000253934">
    <property type="component" value="Unassembled WGS sequence"/>
</dbReference>
<name>A0A369KZE9_9BACT</name>
<proteinExistence type="predicted"/>
<dbReference type="Pfam" id="PF19290">
    <property type="entry name" value="PmbA_TldD_2nd"/>
    <property type="match status" value="1"/>
</dbReference>
<evidence type="ECO:0000259" key="1">
    <source>
        <dbReference type="Pfam" id="PF19289"/>
    </source>
</evidence>
<dbReference type="SUPFAM" id="SSF111283">
    <property type="entry name" value="Putative modulator of DNA gyrase, PmbA/TldD"/>
    <property type="match status" value="1"/>
</dbReference>
<evidence type="ECO:0000313" key="3">
    <source>
        <dbReference type="EMBL" id="RDB37113.1"/>
    </source>
</evidence>
<dbReference type="PANTHER" id="PTHR43421">
    <property type="entry name" value="METALLOPROTEASE PMBA"/>
    <property type="match status" value="1"/>
</dbReference>
<dbReference type="InterPro" id="IPR045569">
    <property type="entry name" value="Metalloprtase-TldD/E_C"/>
</dbReference>
<dbReference type="GO" id="GO:0008237">
    <property type="term" value="F:metallopeptidase activity"/>
    <property type="evidence" value="ECO:0007669"/>
    <property type="project" value="InterPro"/>
</dbReference>
<comment type="caution">
    <text evidence="3">The sequence shown here is derived from an EMBL/GenBank/DDBJ whole genome shotgun (WGS) entry which is preliminary data.</text>
</comment>
<keyword evidence="4" id="KW-1185">Reference proteome</keyword>
<dbReference type="InterPro" id="IPR036059">
    <property type="entry name" value="TldD/PmbA_sf"/>
</dbReference>
<sequence length="450" mass="49846">MMRNIKKIQSEIQSLANSLGIQKFDVNGSFREEISASSKNKNPFALSSATKTTLFIRVWNKNNQVGVTNTSNLTTQGIKDALEIALESSYFSSKEVIYEFSESCLTPQENAFSQNENSIISPIQELANECIKAESLILDHDSVFKSVPYNKISESLSGRFYFNSNGVLKSEKKNIAYCYFYPLAQEEGKHAREAGHISIVNGYQKLNVLECAKIALEKIIKHLNYTPIKSGKYSVLFSPESFLDILYSFANFINAQNILDKKSLSTIDSLGKEIASPLVNLYDAPLHEKNVAKTLFDDEGTNTQETEIIKNGVLKNFLHSSYTAKKFLTTSTGNANSGAKITISPHFLHIKSNKNAAAFQDNLPTEPYIYIENVKSLHAGVNALQGSFSLPFDGFIVENNKKTSIETATVAGDFLTLLKNICYVDSEEELTVKGICPKILIKDLAITGNG</sequence>
<dbReference type="InterPro" id="IPR035068">
    <property type="entry name" value="TldD/PmbA_N"/>
</dbReference>
<dbReference type="GO" id="GO:0006508">
    <property type="term" value="P:proteolysis"/>
    <property type="evidence" value="ECO:0007669"/>
    <property type="project" value="InterPro"/>
</dbReference>
<dbReference type="AlphaFoldDB" id="A0A369KZE9"/>
<evidence type="ECO:0000259" key="2">
    <source>
        <dbReference type="Pfam" id="PF19290"/>
    </source>
</evidence>
<dbReference type="Gene3D" id="3.30.2290.10">
    <property type="entry name" value="PmbA/TldD superfamily"/>
    <property type="match status" value="1"/>
</dbReference>
<dbReference type="EMBL" id="QOVW01000008">
    <property type="protein sequence ID" value="RDB37113.1"/>
    <property type="molecule type" value="Genomic_DNA"/>
</dbReference>
<organism evidence="3 4">
    <name type="scientific">Spirobacillus cienkowskii</name>
    <dbReference type="NCBI Taxonomy" id="495820"/>
    <lineage>
        <taxon>Bacteria</taxon>
        <taxon>Pseudomonadati</taxon>
        <taxon>Bdellovibrionota</taxon>
        <taxon>Oligoflexia</taxon>
        <taxon>Silvanigrellales</taxon>
        <taxon>Spirobacillus</taxon>
    </lineage>
</organism>
<dbReference type="Pfam" id="PF19289">
    <property type="entry name" value="PmbA_TldD_3rd"/>
    <property type="match status" value="1"/>
</dbReference>
<feature type="domain" description="Metalloprotease TldD/E central" evidence="2">
    <location>
        <begin position="123"/>
        <end position="223"/>
    </location>
</feature>
<dbReference type="GO" id="GO:0005829">
    <property type="term" value="C:cytosol"/>
    <property type="evidence" value="ECO:0007669"/>
    <property type="project" value="TreeGrafter"/>
</dbReference>
<gene>
    <name evidence="3" type="ORF">DCC88_01580</name>
</gene>
<evidence type="ECO:0000313" key="4">
    <source>
        <dbReference type="Proteomes" id="UP000253934"/>
    </source>
</evidence>
<feature type="domain" description="Metalloprotease TldD/E C-terminal" evidence="1">
    <location>
        <begin position="230"/>
        <end position="448"/>
    </location>
</feature>
<protein>
    <submittedName>
        <fullName evidence="3">TldD/PmbA family protein</fullName>
    </submittedName>
</protein>
<accession>A0A369KZE9</accession>
<reference evidence="3" key="1">
    <citation type="submission" date="2018-04" db="EMBL/GenBank/DDBJ databases">
        <title>Draft genome sequence of the Candidatus Spirobacillus cienkowskii, a pathogen of freshwater Daphnia species, reconstructed from hemolymph metagenomic reads.</title>
        <authorList>
            <person name="Bresciani L."/>
            <person name="Lemos L.N."/>
            <person name="Wale N."/>
            <person name="Lin J.Y."/>
            <person name="Fernandes G.R."/>
            <person name="Duffy M.A."/>
            <person name="Rodrigues J.M."/>
        </authorList>
    </citation>
    <scope>NUCLEOTIDE SEQUENCE [LARGE SCALE GENOMIC DNA]</scope>
    <source>
        <strain evidence="3">Binning01</strain>
    </source>
</reference>
<dbReference type="PANTHER" id="PTHR43421:SF1">
    <property type="entry name" value="METALLOPROTEASE PMBA"/>
    <property type="match status" value="1"/>
</dbReference>